<comment type="caution">
    <text evidence="3">The sequence shown here is derived from an EMBL/GenBank/DDBJ whole genome shotgun (WGS) entry which is preliminary data.</text>
</comment>
<dbReference type="Proteomes" id="UP001267426">
    <property type="component" value="Unassembled WGS sequence"/>
</dbReference>
<keyword evidence="2" id="KW-1277">Toxin-antitoxin system</keyword>
<dbReference type="Pfam" id="PF05016">
    <property type="entry name" value="ParE_toxin"/>
    <property type="match status" value="1"/>
</dbReference>
<comment type="similarity">
    <text evidence="1">Belongs to the RelE toxin family.</text>
</comment>
<name>A0ABU3BPD1_9BACT</name>
<evidence type="ECO:0000313" key="4">
    <source>
        <dbReference type="Proteomes" id="UP001267426"/>
    </source>
</evidence>
<protein>
    <submittedName>
        <fullName evidence="3">Type II toxin-antitoxin system RelE/ParE family toxin</fullName>
    </submittedName>
</protein>
<gene>
    <name evidence="3" type="ORF">RM540_05260</name>
</gene>
<sequence length="97" mass="10918">MADVVWTKRAQADLAEIADYHAAQSPAYAEVLVRRLLAAAERLSAFPESGRVVPEIGDELMREVVYRNYRVIYLHSAGEGRKRIGLICLAWGIPYRS</sequence>
<keyword evidence="4" id="KW-1185">Reference proteome</keyword>
<dbReference type="InterPro" id="IPR035093">
    <property type="entry name" value="RelE/ParE_toxin_dom_sf"/>
</dbReference>
<proteinExistence type="inferred from homology"/>
<evidence type="ECO:0000256" key="1">
    <source>
        <dbReference type="ARBA" id="ARBA00006226"/>
    </source>
</evidence>
<evidence type="ECO:0000313" key="3">
    <source>
        <dbReference type="EMBL" id="MDT0631153.1"/>
    </source>
</evidence>
<dbReference type="InterPro" id="IPR007712">
    <property type="entry name" value="RelE/ParE_toxin"/>
</dbReference>
<dbReference type="PANTHER" id="PTHR33755:SF5">
    <property type="entry name" value="TYPE II TOXIN-ANTITOXIN SYSTEM RELE_PARE FAMILY TOXIN"/>
    <property type="match status" value="1"/>
</dbReference>
<accession>A0ABU3BPD1</accession>
<organism evidence="3 4">
    <name type="scientific">Rubrivirga litoralis</name>
    <dbReference type="NCBI Taxonomy" id="3075598"/>
    <lineage>
        <taxon>Bacteria</taxon>
        <taxon>Pseudomonadati</taxon>
        <taxon>Rhodothermota</taxon>
        <taxon>Rhodothermia</taxon>
        <taxon>Rhodothermales</taxon>
        <taxon>Rubricoccaceae</taxon>
        <taxon>Rubrivirga</taxon>
    </lineage>
</organism>
<dbReference type="Gene3D" id="3.30.2310.20">
    <property type="entry name" value="RelE-like"/>
    <property type="match status" value="1"/>
</dbReference>
<reference evidence="3 4" key="1">
    <citation type="submission" date="2023-09" db="EMBL/GenBank/DDBJ databases">
        <authorList>
            <person name="Rey-Velasco X."/>
        </authorList>
    </citation>
    <scope>NUCLEOTIDE SEQUENCE [LARGE SCALE GENOMIC DNA]</scope>
    <source>
        <strain evidence="3 4">F394</strain>
    </source>
</reference>
<evidence type="ECO:0000256" key="2">
    <source>
        <dbReference type="ARBA" id="ARBA00022649"/>
    </source>
</evidence>
<dbReference type="InterPro" id="IPR051803">
    <property type="entry name" value="TA_system_RelE-like_toxin"/>
</dbReference>
<dbReference type="EMBL" id="JAVRHT010000008">
    <property type="protein sequence ID" value="MDT0631153.1"/>
    <property type="molecule type" value="Genomic_DNA"/>
</dbReference>
<dbReference type="PANTHER" id="PTHR33755">
    <property type="entry name" value="TOXIN PARE1-RELATED"/>
    <property type="match status" value="1"/>
</dbReference>
<feature type="non-terminal residue" evidence="3">
    <location>
        <position position="97"/>
    </location>
</feature>
<dbReference type="RefSeq" id="WP_311662495.1">
    <property type="nucleotide sequence ID" value="NZ_JAVRHT010000008.1"/>
</dbReference>